<gene>
    <name evidence="8" type="ORF">R2APBS1_3384</name>
</gene>
<keyword evidence="9" id="KW-1185">Reference proteome</keyword>
<dbReference type="STRING" id="666685.R2APBS1_3384"/>
<evidence type="ECO:0000313" key="8">
    <source>
        <dbReference type="EMBL" id="AGG90447.1"/>
    </source>
</evidence>
<evidence type="ECO:0000259" key="7">
    <source>
        <dbReference type="PROSITE" id="PS51272"/>
    </source>
</evidence>
<dbReference type="EMBL" id="CP003470">
    <property type="protein sequence ID" value="AGG90447.1"/>
    <property type="molecule type" value="Genomic_DNA"/>
</dbReference>
<dbReference type="Gene3D" id="3.40.50.200">
    <property type="entry name" value="Peptidase S8/S53 domain"/>
    <property type="match status" value="1"/>
</dbReference>
<dbReference type="InterPro" id="IPR000209">
    <property type="entry name" value="Peptidase_S8/S53_dom"/>
</dbReference>
<evidence type="ECO:0000313" key="9">
    <source>
        <dbReference type="Proteomes" id="UP000011859"/>
    </source>
</evidence>
<name>M4NK38_9GAMM</name>
<dbReference type="InterPro" id="IPR050131">
    <property type="entry name" value="Peptidase_S8_subtilisin-like"/>
</dbReference>
<dbReference type="SUPFAM" id="SSF52743">
    <property type="entry name" value="Subtilisin-like"/>
    <property type="match status" value="1"/>
</dbReference>
<dbReference type="PROSITE" id="PS51272">
    <property type="entry name" value="SLH"/>
    <property type="match status" value="2"/>
</dbReference>
<reference evidence="8 9" key="1">
    <citation type="submission" date="2012-04" db="EMBL/GenBank/DDBJ databases">
        <title>Complete genome of Rhodanobacter sp. 2APBS1.</title>
        <authorList>
            <consortium name="US DOE Joint Genome Institute"/>
            <person name="Huntemann M."/>
            <person name="Wei C.-L."/>
            <person name="Han J."/>
            <person name="Detter J.C."/>
            <person name="Han C."/>
            <person name="Tapia R."/>
            <person name="Munk A.C.C."/>
            <person name="Chen A."/>
            <person name="Krypides N."/>
            <person name="Mavromatis K."/>
            <person name="Markowitz V."/>
            <person name="Szeto E."/>
            <person name="Ivanova N."/>
            <person name="Mikhailova N."/>
            <person name="Ovchinnikova G."/>
            <person name="Pagani I."/>
            <person name="Pati A."/>
            <person name="Goodwin L."/>
            <person name="Peters L."/>
            <person name="Pitluck S."/>
            <person name="Woyke T."/>
            <person name="Prakash O."/>
            <person name="Elkins J."/>
            <person name="Brown S."/>
            <person name="Palumbo A."/>
            <person name="Hemme C."/>
            <person name="Zhou J."/>
            <person name="Watson D."/>
            <person name="Jardine P."/>
            <person name="Kostka J."/>
            <person name="Green S."/>
        </authorList>
    </citation>
    <scope>NUCLEOTIDE SEQUENCE [LARGE SCALE GENOMIC DNA]</scope>
    <source>
        <strain evidence="8 9">2APBS1</strain>
    </source>
</reference>
<sequence length="853" mass="88817" precursor="true">MSVGILRGRPISGGRISGAITMSSMFVPNVKRRTFRLCAVAAGLLASGVALADAQLDPQLLTKMGVAAPTDQLQVVISYQQSGPVTAGQVAELNALGISKGVTMHTLPIAGALATPEQIRALARHSDVVSIFFNSPLEYLNQEAREISGAARAVENPADYRRAIPFSGKGVSVLVNDSGVDGTHMDLQYGPHLVQNAQGATNLAAYDSMLPITYVEGVPNTDWGSGHGTHCAGTIGGTGARSNGLYRGVAPGADLVGYGSGAVLLILDAVGGLDYAATNQFSFHNPIRVTSNSWGSSGKFDPANPVNIATYELYKRGIVSVFAAGNDGPGEDTHNPYAQAPWVISVGAGEKNGVLTGFSSRGKRGESSTFRMPDGVQWTYVNQPTIVAPGVDIVSTRDSTGTLPALAAEKDAATLSPANLPFYTVMSGTSMATPHVAGIVALMLEANPNLTPANVRDIIARTATNMTGRLPWEAGAGHINAYTAVAEAAGVRNGFGATVNALNSFNSNQVIVAGPPPVPFSVNFAPVGPVGEQSFTVGPETAWVSARATIDANTLALVLIDPDGVRYGSSIALPVIGDTVTTGAPAKPGVWRVTVRGIGSVSGVGLDPAKVTNGYAAPGTVTGEVGFLNSGGYTGLSDIANHPARSAIQFAVANRLVDGYPNGQFRPDQFLKRGELAQYLLMGASVRQYLPFSGKPSFTDVGASDSMYPFAESAIARGGALRDLSNGQDGVMTLQPNGAFRSNDSVSRLGLAYSLVQSLALQNEARSFTGTLTAFYDGRRIPLDDAASIPANLRGYVQLALDRGVINARFTVVQGPYDLQPTLHAYFDPSLSVTRAAYAVAAGRYFSLYQSGK</sequence>
<feature type="domain" description="SLH" evidence="7">
    <location>
        <begin position="780"/>
        <end position="853"/>
    </location>
</feature>
<dbReference type="RefSeq" id="WP_015448782.1">
    <property type="nucleotide sequence ID" value="NC_020541.1"/>
</dbReference>
<dbReference type="PROSITE" id="PS51892">
    <property type="entry name" value="SUBTILASE"/>
    <property type="match status" value="1"/>
</dbReference>
<dbReference type="PANTHER" id="PTHR43806:SF65">
    <property type="entry name" value="SERINE PROTEASE APRX"/>
    <property type="match status" value="1"/>
</dbReference>
<evidence type="ECO:0000256" key="6">
    <source>
        <dbReference type="PROSITE-ProRule" id="PRU01240"/>
    </source>
</evidence>
<dbReference type="PROSITE" id="PS00138">
    <property type="entry name" value="SUBTILASE_SER"/>
    <property type="match status" value="1"/>
</dbReference>
<dbReference type="InterPro" id="IPR023828">
    <property type="entry name" value="Peptidase_S8_Ser-AS"/>
</dbReference>
<dbReference type="InterPro" id="IPR001119">
    <property type="entry name" value="SLH_dom"/>
</dbReference>
<feature type="active site" description="Charge relay system" evidence="5 6">
    <location>
        <position position="177"/>
    </location>
</feature>
<dbReference type="PRINTS" id="PR00723">
    <property type="entry name" value="SUBTILISIN"/>
</dbReference>
<dbReference type="KEGG" id="rhd:R2APBS1_3384"/>
<dbReference type="eggNOG" id="COG1404">
    <property type="taxonomic scope" value="Bacteria"/>
</dbReference>
<dbReference type="InterPro" id="IPR015500">
    <property type="entry name" value="Peptidase_S8_subtilisin-rel"/>
</dbReference>
<evidence type="ECO:0000256" key="1">
    <source>
        <dbReference type="ARBA" id="ARBA00011073"/>
    </source>
</evidence>
<dbReference type="Pfam" id="PF00082">
    <property type="entry name" value="Peptidase_S8"/>
    <property type="match status" value="1"/>
</dbReference>
<evidence type="ECO:0000256" key="5">
    <source>
        <dbReference type="PIRSR" id="PIRSR615500-1"/>
    </source>
</evidence>
<feature type="domain" description="SLH" evidence="7">
    <location>
        <begin position="631"/>
        <end position="694"/>
    </location>
</feature>
<accession>M4NK38</accession>
<keyword evidence="3 6" id="KW-0378">Hydrolase</keyword>
<dbReference type="GO" id="GO:0004252">
    <property type="term" value="F:serine-type endopeptidase activity"/>
    <property type="evidence" value="ECO:0007669"/>
    <property type="project" value="UniProtKB-UniRule"/>
</dbReference>
<dbReference type="InterPro" id="IPR022398">
    <property type="entry name" value="Peptidase_S8_His-AS"/>
</dbReference>
<dbReference type="PROSITE" id="PS00137">
    <property type="entry name" value="SUBTILASE_HIS"/>
    <property type="match status" value="1"/>
</dbReference>
<comment type="similarity">
    <text evidence="1 6">Belongs to the peptidase S8 family.</text>
</comment>
<proteinExistence type="inferred from homology"/>
<evidence type="ECO:0000256" key="2">
    <source>
        <dbReference type="ARBA" id="ARBA00022670"/>
    </source>
</evidence>
<feature type="active site" description="Charge relay system" evidence="5 6">
    <location>
        <position position="430"/>
    </location>
</feature>
<dbReference type="PANTHER" id="PTHR43806">
    <property type="entry name" value="PEPTIDASE S8"/>
    <property type="match status" value="1"/>
</dbReference>
<evidence type="ECO:0000256" key="4">
    <source>
        <dbReference type="ARBA" id="ARBA00022825"/>
    </source>
</evidence>
<dbReference type="AlphaFoldDB" id="M4NK38"/>
<dbReference type="InterPro" id="IPR036852">
    <property type="entry name" value="Peptidase_S8/S53_dom_sf"/>
</dbReference>
<dbReference type="Proteomes" id="UP000011859">
    <property type="component" value="Chromosome"/>
</dbReference>
<feature type="active site" description="Charge relay system" evidence="5 6">
    <location>
        <position position="227"/>
    </location>
</feature>
<dbReference type="GO" id="GO:0006508">
    <property type="term" value="P:proteolysis"/>
    <property type="evidence" value="ECO:0007669"/>
    <property type="project" value="UniProtKB-KW"/>
</dbReference>
<evidence type="ECO:0000256" key="3">
    <source>
        <dbReference type="ARBA" id="ARBA00022801"/>
    </source>
</evidence>
<organism evidence="8 9">
    <name type="scientific">Rhodanobacter denitrificans</name>
    <dbReference type="NCBI Taxonomy" id="666685"/>
    <lineage>
        <taxon>Bacteria</taxon>
        <taxon>Pseudomonadati</taxon>
        <taxon>Pseudomonadota</taxon>
        <taxon>Gammaproteobacteria</taxon>
        <taxon>Lysobacterales</taxon>
        <taxon>Rhodanobacteraceae</taxon>
        <taxon>Rhodanobacter</taxon>
    </lineage>
</organism>
<protein>
    <submittedName>
        <fullName evidence="8">Subtilisin-like serine protease</fullName>
    </submittedName>
</protein>
<dbReference type="HOGENOM" id="CLU_344477_0_0_6"/>
<dbReference type="Pfam" id="PF00395">
    <property type="entry name" value="SLH"/>
    <property type="match status" value="1"/>
</dbReference>
<keyword evidence="2 6" id="KW-0645">Protease</keyword>
<keyword evidence="4 6" id="KW-0720">Serine protease</keyword>